<dbReference type="Gene3D" id="3.40.50.880">
    <property type="match status" value="1"/>
</dbReference>
<dbReference type="GO" id="GO:0004049">
    <property type="term" value="F:anthranilate synthase activity"/>
    <property type="evidence" value="ECO:0007669"/>
    <property type="project" value="TreeGrafter"/>
</dbReference>
<dbReference type="NCBIfam" id="TIGR00566">
    <property type="entry name" value="trpG_papA"/>
    <property type="match status" value="1"/>
</dbReference>
<evidence type="ECO:0000259" key="2">
    <source>
        <dbReference type="Pfam" id="PF00117"/>
    </source>
</evidence>
<dbReference type="KEGG" id="lmq:LMM7_2860"/>
<evidence type="ECO:0000313" key="3">
    <source>
        <dbReference type="EMBL" id="AEH93865.1"/>
    </source>
</evidence>
<dbReference type="PROSITE" id="PS51273">
    <property type="entry name" value="GATASE_TYPE_1"/>
    <property type="match status" value="1"/>
</dbReference>
<dbReference type="GO" id="GO:0005829">
    <property type="term" value="C:cytosol"/>
    <property type="evidence" value="ECO:0007669"/>
    <property type="project" value="TreeGrafter"/>
</dbReference>
<dbReference type="AlphaFoldDB" id="A0A0E0V0V2"/>
<dbReference type="PANTHER" id="PTHR43418">
    <property type="entry name" value="MULTIFUNCTIONAL TRYPTOPHAN BIOSYNTHESIS PROTEIN-RELATED"/>
    <property type="match status" value="1"/>
</dbReference>
<dbReference type="Proteomes" id="UP000000486">
    <property type="component" value="Chromosome"/>
</dbReference>
<dbReference type="SUPFAM" id="SSF52317">
    <property type="entry name" value="Class I glutamine amidotransferase-like"/>
    <property type="match status" value="1"/>
</dbReference>
<organism evidence="3 4">
    <name type="scientific">Listeria monocytogenes serotype 4a (strain M7)</name>
    <dbReference type="NCBI Taxonomy" id="1030009"/>
    <lineage>
        <taxon>Bacteria</taxon>
        <taxon>Bacillati</taxon>
        <taxon>Bacillota</taxon>
        <taxon>Bacilli</taxon>
        <taxon>Bacillales</taxon>
        <taxon>Listeriaceae</taxon>
        <taxon>Listeria</taxon>
    </lineage>
</organism>
<evidence type="ECO:0000256" key="1">
    <source>
        <dbReference type="ARBA" id="ARBA00022962"/>
    </source>
</evidence>
<dbReference type="PRINTS" id="PR00096">
    <property type="entry name" value="GATASE"/>
</dbReference>
<feature type="domain" description="Glutamine amidotransferase" evidence="2">
    <location>
        <begin position="3"/>
        <end position="183"/>
    </location>
</feature>
<gene>
    <name evidence="3" type="primary">pabA</name>
    <name evidence="3" type="ordered locus">LMM7_2860</name>
</gene>
<proteinExistence type="predicted"/>
<dbReference type="EMBL" id="CP002816">
    <property type="protein sequence ID" value="AEH93865.1"/>
    <property type="molecule type" value="Genomic_DNA"/>
</dbReference>
<dbReference type="HOGENOM" id="CLU_014340_1_2_9"/>
<dbReference type="InterPro" id="IPR029062">
    <property type="entry name" value="Class_I_gatase-like"/>
</dbReference>
<dbReference type="CDD" id="cd01743">
    <property type="entry name" value="GATase1_Anthranilate_Synthase"/>
    <property type="match status" value="1"/>
</dbReference>
<dbReference type="Pfam" id="PF00117">
    <property type="entry name" value="GATase"/>
    <property type="match status" value="1"/>
</dbReference>
<dbReference type="InterPro" id="IPR006221">
    <property type="entry name" value="TrpG/PapA_dom"/>
</dbReference>
<dbReference type="InterPro" id="IPR050472">
    <property type="entry name" value="Anth_synth/Amidotransfase"/>
</dbReference>
<dbReference type="PATRIC" id="fig|1030009.3.peg.2849"/>
<dbReference type="GO" id="GO:0016740">
    <property type="term" value="F:transferase activity"/>
    <property type="evidence" value="ECO:0007669"/>
    <property type="project" value="UniProtKB-KW"/>
</dbReference>
<dbReference type="PANTHER" id="PTHR43418:SF4">
    <property type="entry name" value="MULTIFUNCTIONAL TRYPTOPHAN BIOSYNTHESIS PROTEIN"/>
    <property type="match status" value="1"/>
</dbReference>
<keyword evidence="3" id="KW-0808">Transferase</keyword>
<name>A0A0E0V0V2_LISMM</name>
<dbReference type="FunFam" id="3.40.50.880:FF:000003">
    <property type="entry name" value="Anthranilate synthase component II"/>
    <property type="match status" value="1"/>
</dbReference>
<dbReference type="PRINTS" id="PR00097">
    <property type="entry name" value="ANTSNTHASEII"/>
</dbReference>
<accession>A0A0E0V0V2</accession>
<keyword evidence="1 3" id="KW-0315">Glutamine amidotransferase</keyword>
<reference evidence="3 4" key="1">
    <citation type="journal article" date="2011" name="J. Bacteriol.">
        <title>Genome sequence of the nonpathogenic Listeria monocytogenes serovar 4a strain M7.</title>
        <authorList>
            <person name="Chen J."/>
            <person name="Xia Y."/>
            <person name="Cheng C."/>
            <person name="Fang C."/>
            <person name="Shan Y."/>
            <person name="Jin G."/>
            <person name="Fang W."/>
        </authorList>
    </citation>
    <scope>NUCLEOTIDE SEQUENCE [LARGE SCALE GENOMIC DNA]</scope>
    <source>
        <strain evidence="3 4">M7</strain>
    </source>
</reference>
<dbReference type="RefSeq" id="WP_012582311.1">
    <property type="nucleotide sequence ID" value="NC_017537.1"/>
</dbReference>
<dbReference type="GO" id="GO:0000162">
    <property type="term" value="P:L-tryptophan biosynthetic process"/>
    <property type="evidence" value="ECO:0007669"/>
    <property type="project" value="TreeGrafter"/>
</dbReference>
<protein>
    <submittedName>
        <fullName evidence="3">Para-aminobenzoate synthase glutamine amidotransferase component II (ADC synthase)</fullName>
    </submittedName>
</protein>
<evidence type="ECO:0000313" key="4">
    <source>
        <dbReference type="Proteomes" id="UP000000486"/>
    </source>
</evidence>
<dbReference type="InterPro" id="IPR017926">
    <property type="entry name" value="GATASE"/>
</dbReference>
<sequence length="190" mass="20757">MILIIDHNDSFTYNLYQYFLELQEEVQVVSATSFSLEAFQQIAPEMVVLSPGPGSPEDFPISLALLDKIQVPILGICLGHQMIGHFFGAKVVPANVPVHGKTSIISHNGEGLFAELAPKFQVTRYHSLVIDPATVPANLKVTALTEDGVIMGLAHVSKPIHSVQFHPEAILSENGHAILENFVRLGRNVK</sequence>